<dbReference type="InterPro" id="IPR013549">
    <property type="entry name" value="DUF1731"/>
</dbReference>
<dbReference type="Pfam" id="PF08338">
    <property type="entry name" value="DUF1731"/>
    <property type="match status" value="1"/>
</dbReference>
<dbReference type="Proteomes" id="UP000035721">
    <property type="component" value="Unassembled WGS sequence"/>
</dbReference>
<dbReference type="PANTHER" id="PTHR11092">
    <property type="entry name" value="SUGAR NUCLEOTIDE EPIMERASE RELATED"/>
    <property type="match status" value="1"/>
</dbReference>
<comment type="caution">
    <text evidence="2">The sequence shown here is derived from an EMBL/GenBank/DDBJ whole genome shotgun (WGS) entry which is preliminary data.</text>
</comment>
<name>A0A077M497_9MICO</name>
<keyword evidence="3" id="KW-1185">Reference proteome</keyword>
<dbReference type="AlphaFoldDB" id="A0A077M497"/>
<reference evidence="2 3" key="1">
    <citation type="journal article" date="2013" name="ISME J.">
        <title>A metabolic model for members of the genus Tetrasphaera involved in enhanced biological phosphorus removal.</title>
        <authorList>
            <person name="Kristiansen R."/>
            <person name="Nguyen H.T.T."/>
            <person name="Saunders A.M."/>
            <person name="Nielsen J.L."/>
            <person name="Wimmer R."/>
            <person name="Le V.Q."/>
            <person name="McIlroy S.J."/>
            <person name="Petrovski S."/>
            <person name="Seviour R.J."/>
            <person name="Calteau A."/>
            <person name="Nielsen K.L."/>
            <person name="Nielsen P.H."/>
        </authorList>
    </citation>
    <scope>NUCLEOTIDE SEQUENCE [LARGE SCALE GENOMIC DNA]</scope>
    <source>
        <strain evidence="2 3">T1-X7</strain>
    </source>
</reference>
<dbReference type="PANTHER" id="PTHR11092:SF0">
    <property type="entry name" value="EPIMERASE FAMILY PROTEIN SDR39U1"/>
    <property type="match status" value="1"/>
</dbReference>
<proteinExistence type="predicted"/>
<sequence length="77" mass="8050">MGPHPDRQKDVAKALGAALHRPALLPAPSPALRLVLGGFAAEVLDSHRVLPTRLSASGFGHTHPDLGAAMRWLVTTG</sequence>
<feature type="domain" description="DUF1731" evidence="1">
    <location>
        <begin position="27"/>
        <end position="73"/>
    </location>
</feature>
<evidence type="ECO:0000313" key="3">
    <source>
        <dbReference type="Proteomes" id="UP000035721"/>
    </source>
</evidence>
<gene>
    <name evidence="2" type="ORF">BN12_3870001</name>
</gene>
<dbReference type="Gene3D" id="3.40.50.720">
    <property type="entry name" value="NAD(P)-binding Rossmann-like Domain"/>
    <property type="match status" value="1"/>
</dbReference>
<accession>A0A077M497</accession>
<evidence type="ECO:0000313" key="2">
    <source>
        <dbReference type="EMBL" id="CCH78964.1"/>
    </source>
</evidence>
<dbReference type="EMBL" id="CAJB01000320">
    <property type="protein sequence ID" value="CCH78964.1"/>
    <property type="molecule type" value="Genomic_DNA"/>
</dbReference>
<organism evidence="2 3">
    <name type="scientific">Nostocoides japonicum T1-X7</name>
    <dbReference type="NCBI Taxonomy" id="1194083"/>
    <lineage>
        <taxon>Bacteria</taxon>
        <taxon>Bacillati</taxon>
        <taxon>Actinomycetota</taxon>
        <taxon>Actinomycetes</taxon>
        <taxon>Micrococcales</taxon>
        <taxon>Intrasporangiaceae</taxon>
        <taxon>Nostocoides</taxon>
    </lineage>
</organism>
<protein>
    <recommendedName>
        <fullName evidence="1">DUF1731 domain-containing protein</fullName>
    </recommendedName>
</protein>
<evidence type="ECO:0000259" key="1">
    <source>
        <dbReference type="Pfam" id="PF08338"/>
    </source>
</evidence>
<dbReference type="STRING" id="1194083.BN12_3870001"/>